<organism evidence="2 3">
    <name type="scientific">Alsobacter soli</name>
    <dbReference type="NCBI Taxonomy" id="2109933"/>
    <lineage>
        <taxon>Bacteria</taxon>
        <taxon>Pseudomonadati</taxon>
        <taxon>Pseudomonadota</taxon>
        <taxon>Alphaproteobacteria</taxon>
        <taxon>Hyphomicrobiales</taxon>
        <taxon>Alsobacteraceae</taxon>
        <taxon>Alsobacter</taxon>
    </lineage>
</organism>
<dbReference type="AlphaFoldDB" id="A0A2T1HZL5"/>
<gene>
    <name evidence="2" type="ORF">SLNSH_01500</name>
</gene>
<dbReference type="InterPro" id="IPR010412">
    <property type="entry name" value="DUF1007"/>
</dbReference>
<keyword evidence="1" id="KW-0732">Signal</keyword>
<dbReference type="RefSeq" id="WP_106334860.1">
    <property type="nucleotide sequence ID" value="NZ_PVZS01000001.1"/>
</dbReference>
<proteinExistence type="predicted"/>
<evidence type="ECO:0000313" key="2">
    <source>
        <dbReference type="EMBL" id="PSC07075.1"/>
    </source>
</evidence>
<name>A0A2T1HZL5_9HYPH</name>
<dbReference type="InterPro" id="IPR016537">
    <property type="entry name" value="UCP008159_ABC"/>
</dbReference>
<protein>
    <submittedName>
        <fullName evidence="2">DUF1007 domain-containing protein</fullName>
    </submittedName>
</protein>
<accession>A0A2T1HZL5</accession>
<sequence length="210" mass="23245">MIRSLRTSLIASLALLAGTVAAWAHPHVWVTVKCEIVWAPDGRIAAVKHHWTFDEGYTSYAIQGLDTNRDGIYSRDELAELAKVNTESLAETGFFTVVKADGKKQEFGAPADYWLEHEKGQLTLNFTLPLKEPATARRTLILDVYDPTFFVDFSYADGDDAVKLTGSPQNCAVQLSRPKKPDAKQVLTEDYFANANMGFQFASKVIVACP</sequence>
<reference evidence="3" key="1">
    <citation type="submission" date="2018-03" db="EMBL/GenBank/DDBJ databases">
        <authorList>
            <person name="Sun L."/>
            <person name="Liu H."/>
            <person name="Chen W."/>
            <person name="Huang K."/>
            <person name="Liu W."/>
            <person name="Gao X."/>
        </authorList>
    </citation>
    <scope>NUCLEOTIDE SEQUENCE [LARGE SCALE GENOMIC DNA]</scope>
    <source>
        <strain evidence="3">SH9</strain>
    </source>
</reference>
<evidence type="ECO:0000313" key="3">
    <source>
        <dbReference type="Proteomes" id="UP000239772"/>
    </source>
</evidence>
<dbReference type="Proteomes" id="UP000239772">
    <property type="component" value="Unassembled WGS sequence"/>
</dbReference>
<feature type="chain" id="PRO_5015493759" evidence="1">
    <location>
        <begin position="25"/>
        <end position="210"/>
    </location>
</feature>
<keyword evidence="3" id="KW-1185">Reference proteome</keyword>
<dbReference type="OrthoDB" id="1679673at2"/>
<dbReference type="PIRSF" id="PIRSF008159">
    <property type="entry name" value="UCP008159_ABC"/>
    <property type="match status" value="1"/>
</dbReference>
<evidence type="ECO:0000256" key="1">
    <source>
        <dbReference type="SAM" id="SignalP"/>
    </source>
</evidence>
<comment type="caution">
    <text evidence="2">The sequence shown here is derived from an EMBL/GenBank/DDBJ whole genome shotgun (WGS) entry which is preliminary data.</text>
</comment>
<dbReference type="EMBL" id="PVZS01000001">
    <property type="protein sequence ID" value="PSC07075.1"/>
    <property type="molecule type" value="Genomic_DNA"/>
</dbReference>
<dbReference type="Pfam" id="PF06226">
    <property type="entry name" value="DUF1007"/>
    <property type="match status" value="1"/>
</dbReference>
<feature type="signal peptide" evidence="1">
    <location>
        <begin position="1"/>
        <end position="24"/>
    </location>
</feature>